<evidence type="ECO:0000313" key="4">
    <source>
        <dbReference type="Proteomes" id="UP000440732"/>
    </source>
</evidence>
<feature type="region of interest" description="Disordered" evidence="1">
    <location>
        <begin position="184"/>
        <end position="257"/>
    </location>
</feature>
<name>A0A6A3UA10_9STRA</name>
<feature type="compositionally biased region" description="Acidic residues" evidence="1">
    <location>
        <begin position="115"/>
        <end position="125"/>
    </location>
</feature>
<dbReference type="AlphaFoldDB" id="A0A6A3UA10"/>
<feature type="region of interest" description="Disordered" evidence="1">
    <location>
        <begin position="327"/>
        <end position="374"/>
    </location>
</feature>
<evidence type="ECO:0000259" key="2">
    <source>
        <dbReference type="Pfam" id="PF20681"/>
    </source>
</evidence>
<feature type="compositionally biased region" description="Polar residues" evidence="1">
    <location>
        <begin position="246"/>
        <end position="257"/>
    </location>
</feature>
<evidence type="ECO:0000256" key="1">
    <source>
        <dbReference type="SAM" id="MobiDB-lite"/>
    </source>
</evidence>
<reference evidence="3 4" key="1">
    <citation type="submission" date="2018-08" db="EMBL/GenBank/DDBJ databases">
        <title>Genomic investigation of the strawberry pathogen Phytophthora fragariae indicates pathogenicity is determined by transcriptional variation in three key races.</title>
        <authorList>
            <person name="Adams T.M."/>
            <person name="Armitage A.D."/>
            <person name="Sobczyk M.K."/>
            <person name="Bates H.J."/>
            <person name="Dunwell J.M."/>
            <person name="Nellist C.F."/>
            <person name="Harrison R.J."/>
        </authorList>
    </citation>
    <scope>NUCLEOTIDE SEQUENCE [LARGE SCALE GENOMIC DNA]</scope>
    <source>
        <strain evidence="3 4">NOV-5</strain>
    </source>
</reference>
<sequence length="391" mass="43193">MGKNSGSTNYTMFDIDRLLHLVEQALPLGRDEWERLPVTYNAGRARGAPERDFESPRRKFKMLYSARKPTGMPEMPPHIRRAKEAKQAIDEKVNVIEIVDEADRDQGFVEPEFSFEADPDEDYFEGGEGGNGQHGAQGGAGHDEPVDTDESVAGESTGSSAPPSRGEFQELMAAPLAVDELGSRVQTPRPVPLRTPQNARQPGAGGLPKPRKSSTNVAASDGNLPTGAPVDQGRTPANPKKDSKYKTSSNRLGGTDLTSFRDAVGAKRAFEEDKETLEASIAKAKRIRAMKATTSLKNKLNGLESTANTMGGSIMETILLLREENERKAEARRADEEKRRSEERAEAKAEAEERRHRDKMEMEERARRDREEARARTQELLLLIGALTKKD</sequence>
<feature type="region of interest" description="Disordered" evidence="1">
    <location>
        <begin position="115"/>
        <end position="166"/>
    </location>
</feature>
<evidence type="ECO:0000313" key="3">
    <source>
        <dbReference type="EMBL" id="KAE9147135.1"/>
    </source>
</evidence>
<dbReference type="PANTHER" id="PTHR34409">
    <property type="entry name" value="SET DOMAIN-CONTAINING PROTEIN"/>
    <property type="match status" value="1"/>
</dbReference>
<comment type="caution">
    <text evidence="3">The sequence shown here is derived from an EMBL/GenBank/DDBJ whole genome shotgun (WGS) entry which is preliminary data.</text>
</comment>
<dbReference type="Proteomes" id="UP000440732">
    <property type="component" value="Unassembled WGS sequence"/>
</dbReference>
<protein>
    <recommendedName>
        <fullName evidence="2">DUF6818 domain-containing protein</fullName>
    </recommendedName>
</protein>
<gene>
    <name evidence="3" type="ORF">PF006_g8154</name>
</gene>
<dbReference type="EMBL" id="QXGA01000366">
    <property type="protein sequence ID" value="KAE9147135.1"/>
    <property type="molecule type" value="Genomic_DNA"/>
</dbReference>
<dbReference type="PANTHER" id="PTHR34409:SF1">
    <property type="entry name" value="MYB-LIKE DOMAIN-CONTAINING PROTEIN"/>
    <property type="match status" value="1"/>
</dbReference>
<proteinExistence type="predicted"/>
<dbReference type="InterPro" id="IPR049203">
    <property type="entry name" value="DUF6818"/>
</dbReference>
<organism evidence="3 4">
    <name type="scientific">Phytophthora fragariae</name>
    <dbReference type="NCBI Taxonomy" id="53985"/>
    <lineage>
        <taxon>Eukaryota</taxon>
        <taxon>Sar</taxon>
        <taxon>Stramenopiles</taxon>
        <taxon>Oomycota</taxon>
        <taxon>Peronosporomycetes</taxon>
        <taxon>Peronosporales</taxon>
        <taxon>Peronosporaceae</taxon>
        <taxon>Phytophthora</taxon>
    </lineage>
</organism>
<feature type="compositionally biased region" description="Gly residues" evidence="1">
    <location>
        <begin position="126"/>
        <end position="140"/>
    </location>
</feature>
<accession>A0A6A3UA10</accession>
<feature type="domain" description="DUF6818" evidence="2">
    <location>
        <begin position="27"/>
        <end position="106"/>
    </location>
</feature>
<dbReference type="Pfam" id="PF20681">
    <property type="entry name" value="DUF6818"/>
    <property type="match status" value="1"/>
</dbReference>